<protein>
    <submittedName>
        <fullName evidence="1">Uncharacterized protein</fullName>
    </submittedName>
</protein>
<name>A0A6C0D5R4_9ZZZZ</name>
<dbReference type="AlphaFoldDB" id="A0A6C0D5R4"/>
<evidence type="ECO:0000313" key="2">
    <source>
        <dbReference type="EMBL" id="QHU19758.1"/>
    </source>
</evidence>
<dbReference type="EMBL" id="MN739536">
    <property type="protein sequence ID" value="QHT11702.1"/>
    <property type="molecule type" value="Genomic_DNA"/>
</dbReference>
<proteinExistence type="predicted"/>
<dbReference type="EMBL" id="MN740955">
    <property type="protein sequence ID" value="QHU19758.1"/>
    <property type="molecule type" value="Genomic_DNA"/>
</dbReference>
<sequence>MNLQTQRDVITNQSIYIQSRLGTQLQAQPMLRLGTTANRNFLPLFIQGNKSCKSCGGK</sequence>
<evidence type="ECO:0000313" key="1">
    <source>
        <dbReference type="EMBL" id="QHT11702.1"/>
    </source>
</evidence>
<organism evidence="1">
    <name type="scientific">viral metagenome</name>
    <dbReference type="NCBI Taxonomy" id="1070528"/>
    <lineage>
        <taxon>unclassified sequences</taxon>
        <taxon>metagenomes</taxon>
        <taxon>organismal metagenomes</taxon>
    </lineage>
</organism>
<accession>A0A6C0D5R4</accession>
<reference evidence="1" key="1">
    <citation type="journal article" date="2020" name="Nature">
        <title>Giant virus diversity and host interactions through global metagenomics.</title>
        <authorList>
            <person name="Schulz F."/>
            <person name="Roux S."/>
            <person name="Paez-Espino D."/>
            <person name="Jungbluth S."/>
            <person name="Walsh D.A."/>
            <person name="Denef V.J."/>
            <person name="McMahon K.D."/>
            <person name="Konstantinidis K.T."/>
            <person name="Eloe-Fadrosh E.A."/>
            <person name="Kyrpides N.C."/>
            <person name="Woyke T."/>
        </authorList>
    </citation>
    <scope>NUCLEOTIDE SEQUENCE</scope>
    <source>
        <strain evidence="1">GVMAG-M-3300023174-116</strain>
        <strain evidence="2">GVMAG-S-3300013014-113</strain>
    </source>
</reference>